<dbReference type="AlphaFoldDB" id="A0A1W6K4V4"/>
<dbReference type="InterPro" id="IPR029056">
    <property type="entry name" value="Ribokinase-like"/>
</dbReference>
<dbReference type="PROSITE" id="PS00584">
    <property type="entry name" value="PFKB_KINASES_2"/>
    <property type="match status" value="1"/>
</dbReference>
<reference evidence="4 5" key="1">
    <citation type="submission" date="2017-04" db="EMBL/GenBank/DDBJ databases">
        <title>Genome Sequence of Marinobacter salarius strain SMR5 Isolated from a culture of the Diatom Skeletonema marinoi.</title>
        <authorList>
            <person name="Topel M."/>
            <person name="Pinder M.I.M."/>
            <person name="Johansson O.N."/>
            <person name="Kourtchenko O."/>
            <person name="Godhe A."/>
            <person name="Clarke A.K."/>
        </authorList>
    </citation>
    <scope>NUCLEOTIDE SEQUENCE [LARGE SCALE GENOMIC DNA]</scope>
    <source>
        <strain evidence="4 5">SMR5</strain>
    </source>
</reference>
<evidence type="ECO:0000256" key="1">
    <source>
        <dbReference type="ARBA" id="ARBA00022679"/>
    </source>
</evidence>
<sequence>MNKPIVIIGGASLDTIIQLDALPTPTPQTLWPKSSYRSVGSTGAGKALNLAALGRSVVLHSLLGQDTEADLVRHALNKPGIELLAETTDTPTEQHVNLMDPHGGRISLFVQPPADPSVVDWAPVTSAISGCERVVINILSYAKPALVLAQNANKPVWTDLHDYDGRNPHHQPFIDAANVIFLSSDNLPDYRSFMKKMIDDGKELVVCTHGSDGATLLSRDGQWLEQPAFPVGQVQDTNGAGDAFFSGFLCGHLNGENLKTCLRLGAVCGALCVTSQSLAAENLSLQRVHDHLREGGW</sequence>
<evidence type="ECO:0000313" key="5">
    <source>
        <dbReference type="Proteomes" id="UP000193100"/>
    </source>
</evidence>
<dbReference type="SUPFAM" id="SSF53613">
    <property type="entry name" value="Ribokinase-like"/>
    <property type="match status" value="1"/>
</dbReference>
<evidence type="ECO:0000313" key="4">
    <source>
        <dbReference type="EMBL" id="ARM82379.1"/>
    </source>
</evidence>
<feature type="domain" description="Carbohydrate kinase PfkB" evidence="3">
    <location>
        <begin position="188"/>
        <end position="279"/>
    </location>
</feature>
<accession>A0A1W6K4V4</accession>
<dbReference type="Proteomes" id="UP000193100">
    <property type="component" value="Chromosome"/>
</dbReference>
<dbReference type="InterPro" id="IPR011611">
    <property type="entry name" value="PfkB_dom"/>
</dbReference>
<dbReference type="EC" id="2.7.1.187" evidence="4"/>
<dbReference type="GO" id="GO:0016301">
    <property type="term" value="F:kinase activity"/>
    <property type="evidence" value="ECO:0007669"/>
    <property type="project" value="UniProtKB-KW"/>
</dbReference>
<dbReference type="InterPro" id="IPR002173">
    <property type="entry name" value="Carboh/pur_kinase_PfkB_CS"/>
</dbReference>
<keyword evidence="2" id="KW-0418">Kinase</keyword>
<protein>
    <submittedName>
        <fullName evidence="4">Acarbose 7(IV)-phosphotransferase</fullName>
        <ecNumber evidence="4">2.7.1.187</ecNumber>
    </submittedName>
</protein>
<dbReference type="Pfam" id="PF00294">
    <property type="entry name" value="PfkB"/>
    <property type="match status" value="1"/>
</dbReference>
<evidence type="ECO:0000256" key="2">
    <source>
        <dbReference type="ARBA" id="ARBA00022777"/>
    </source>
</evidence>
<keyword evidence="1 4" id="KW-0808">Transferase</keyword>
<dbReference type="EMBL" id="CP020931">
    <property type="protein sequence ID" value="ARM82379.1"/>
    <property type="molecule type" value="Genomic_DNA"/>
</dbReference>
<name>A0A1W6K4V4_9GAMM</name>
<organism evidence="4 5">
    <name type="scientific">Marinobacter salarius</name>
    <dbReference type="NCBI Taxonomy" id="1420917"/>
    <lineage>
        <taxon>Bacteria</taxon>
        <taxon>Pseudomonadati</taxon>
        <taxon>Pseudomonadota</taxon>
        <taxon>Gammaproteobacteria</taxon>
        <taxon>Pseudomonadales</taxon>
        <taxon>Marinobacteraceae</taxon>
        <taxon>Marinobacter</taxon>
    </lineage>
</organism>
<evidence type="ECO:0000259" key="3">
    <source>
        <dbReference type="Pfam" id="PF00294"/>
    </source>
</evidence>
<dbReference type="RefSeq" id="WP_085678298.1">
    <property type="nucleotide sequence ID" value="NZ_CP020931.1"/>
</dbReference>
<dbReference type="Gene3D" id="3.40.1190.20">
    <property type="match status" value="1"/>
</dbReference>
<proteinExistence type="predicted"/>
<dbReference type="GeneID" id="77254285"/>
<dbReference type="PANTHER" id="PTHR10584:SF166">
    <property type="entry name" value="RIBOKINASE"/>
    <property type="match status" value="1"/>
</dbReference>
<gene>
    <name evidence="4" type="primary">acbK</name>
    <name evidence="4" type="ORF">MARSALSMR5_00278</name>
</gene>
<dbReference type="PANTHER" id="PTHR10584">
    <property type="entry name" value="SUGAR KINASE"/>
    <property type="match status" value="1"/>
</dbReference>